<keyword evidence="3" id="KW-0723">Serine/threonine-protein kinase</keyword>
<keyword evidence="9 15" id="KW-0067">ATP-binding</keyword>
<dbReference type="FunFam" id="1.10.510.10:FF:000161">
    <property type="entry name" value="Wall-associated receptor kinase-like 20"/>
    <property type="match status" value="1"/>
</dbReference>
<evidence type="ECO:0000256" key="11">
    <source>
        <dbReference type="ARBA" id="ARBA00023136"/>
    </source>
</evidence>
<comment type="catalytic activity">
    <reaction evidence="14">
        <text>L-seryl-[protein] + ATP = O-phospho-L-seryl-[protein] + ADP + H(+)</text>
        <dbReference type="Rhea" id="RHEA:17989"/>
        <dbReference type="Rhea" id="RHEA-COMP:9863"/>
        <dbReference type="Rhea" id="RHEA-COMP:11604"/>
        <dbReference type="ChEBI" id="CHEBI:15378"/>
        <dbReference type="ChEBI" id="CHEBI:29999"/>
        <dbReference type="ChEBI" id="CHEBI:30616"/>
        <dbReference type="ChEBI" id="CHEBI:83421"/>
        <dbReference type="ChEBI" id="CHEBI:456216"/>
        <dbReference type="EC" id="2.7.11.1"/>
    </reaction>
</comment>
<keyword evidence="5" id="KW-0812">Transmembrane</keyword>
<evidence type="ECO:0000256" key="15">
    <source>
        <dbReference type="PROSITE-ProRule" id="PRU10141"/>
    </source>
</evidence>
<evidence type="ECO:0000313" key="19">
    <source>
        <dbReference type="EMBL" id="KAJ8449644.1"/>
    </source>
</evidence>
<evidence type="ECO:0000256" key="4">
    <source>
        <dbReference type="ARBA" id="ARBA00022679"/>
    </source>
</evidence>
<dbReference type="SUPFAM" id="SSF56112">
    <property type="entry name" value="Protein kinase-like (PK-like)"/>
    <property type="match status" value="1"/>
</dbReference>
<comment type="catalytic activity">
    <reaction evidence="13">
        <text>L-threonyl-[protein] + ATP = O-phospho-L-threonyl-[protein] + ADP + H(+)</text>
        <dbReference type="Rhea" id="RHEA:46608"/>
        <dbReference type="Rhea" id="RHEA-COMP:11060"/>
        <dbReference type="Rhea" id="RHEA-COMP:11605"/>
        <dbReference type="ChEBI" id="CHEBI:15378"/>
        <dbReference type="ChEBI" id="CHEBI:30013"/>
        <dbReference type="ChEBI" id="CHEBI:30616"/>
        <dbReference type="ChEBI" id="CHEBI:61977"/>
        <dbReference type="ChEBI" id="CHEBI:456216"/>
        <dbReference type="EC" id="2.7.11.1"/>
    </reaction>
</comment>
<comment type="caution">
    <text evidence="19">The sequence shown here is derived from an EMBL/GenBank/DDBJ whole genome shotgun (WGS) entry which is preliminary data.</text>
</comment>
<evidence type="ECO:0000256" key="5">
    <source>
        <dbReference type="ARBA" id="ARBA00022692"/>
    </source>
</evidence>
<dbReference type="GO" id="GO:0005524">
    <property type="term" value="F:ATP binding"/>
    <property type="evidence" value="ECO:0007669"/>
    <property type="project" value="UniProtKB-UniRule"/>
</dbReference>
<keyword evidence="12" id="KW-0325">Glycoprotein</keyword>
<organism evidence="19 20">
    <name type="scientific">Carnegiea gigantea</name>
    <dbReference type="NCBI Taxonomy" id="171969"/>
    <lineage>
        <taxon>Eukaryota</taxon>
        <taxon>Viridiplantae</taxon>
        <taxon>Streptophyta</taxon>
        <taxon>Embryophyta</taxon>
        <taxon>Tracheophyta</taxon>
        <taxon>Spermatophyta</taxon>
        <taxon>Magnoliopsida</taxon>
        <taxon>eudicotyledons</taxon>
        <taxon>Gunneridae</taxon>
        <taxon>Pentapetalae</taxon>
        <taxon>Caryophyllales</taxon>
        <taxon>Cactineae</taxon>
        <taxon>Cactaceae</taxon>
        <taxon>Cactoideae</taxon>
        <taxon>Echinocereeae</taxon>
        <taxon>Carnegiea</taxon>
    </lineage>
</organism>
<feature type="chain" id="PRO_5040390080" description="non-specific serine/threonine protein kinase" evidence="17">
    <location>
        <begin position="22"/>
        <end position="861"/>
    </location>
</feature>
<evidence type="ECO:0000256" key="17">
    <source>
        <dbReference type="SAM" id="SignalP"/>
    </source>
</evidence>
<gene>
    <name evidence="19" type="ORF">Cgig2_005666</name>
</gene>
<keyword evidence="4" id="KW-0808">Transferase</keyword>
<feature type="binding site" evidence="15">
    <location>
        <position position="566"/>
    </location>
    <ligand>
        <name>ATP</name>
        <dbReference type="ChEBI" id="CHEBI:30616"/>
    </ligand>
</feature>
<dbReference type="Pfam" id="PF07714">
    <property type="entry name" value="PK_Tyr_Ser-Thr"/>
    <property type="match status" value="1"/>
</dbReference>
<evidence type="ECO:0000256" key="9">
    <source>
        <dbReference type="ARBA" id="ARBA00022840"/>
    </source>
</evidence>
<proteinExistence type="predicted"/>
<protein>
    <recommendedName>
        <fullName evidence="2">non-specific serine/threonine protein kinase</fullName>
        <ecNumber evidence="2">2.7.11.1</ecNumber>
    </recommendedName>
</protein>
<dbReference type="AlphaFoldDB" id="A0A9Q1KU01"/>
<feature type="compositionally biased region" description="Polar residues" evidence="16">
    <location>
        <begin position="841"/>
        <end position="853"/>
    </location>
</feature>
<keyword evidence="6 17" id="KW-0732">Signal</keyword>
<evidence type="ECO:0000256" key="2">
    <source>
        <dbReference type="ARBA" id="ARBA00012513"/>
    </source>
</evidence>
<sequence length="861" mass="97037">MYPNSLHLIFFNLIFLSSTYAYNDERYDNCAPTNSTCGFLQEMITYPFWKPNDLPEYCGHPGFKLDCQGNTLVIEIVNQTFSVLDIDYKANTLTLLNPQFSSDDDPCPVTQSQLTNTTLDLTLFNFTSGSQNATLYYDCIDAKHEKNVPYNFTCVSSNRPIRGYSTPVFKHGLGFFALDEKSEDEVEKDCGLEVYVPVLKTEVLRLLNGSSTIHGVLNKGFEVKWMIDTRNCKACLDSGGRCGYNSTLDEPVCFCQNGAYSTNCHESSGQLDQTSTLIDSDSVDNDQRKIYPVFTRRLVLVDDRSRGFKFNINIDKTLLNFSNDYAEFFLFYNCSSLPKDFNILFPISCDHHNDSRHKSFGDSHAEVLEEYHYLGFCQSVVVAPVYVGEGQGYGYGGSTSSLWKMNYEDILRQGFTLNWKVHDYGACERSGRHCGFDDHDKFVCSCKDKPHSQSCHDGAGVAAAISIILMCISGFLYTQRHKWQHRYILPAYVAKSKASMSNRSYSSSRSDLQGLNGSSYFGVQLFSYRELEHATDFFSPSKELGEGGFGTVYYAKLGDGREVAIKRLYENSNKRAQQFMNEVEILAHLRHKNLVTLYGCTSRQSRELLLVYEYIPNGTVADHLRGQKAKFASLPWPTRLSIAVETASALLYLHASDIIHRDVKTQNILLDKDFSVKVADFGLSRLFPLDVTHVSTAPQGTPGYVDPEYYQCYHLTEKSDVYSFGVVLAELISSKPAVDITRRRQDINLSNMAMDKIQNNALHEFVDSSLGFETDSKVKKEMTAVAELAFRCLQGTREMRPSMEQVLGTLRGVQDNQNKEDKAEVVDISEDDMYILKSDLSPGSTPMGDNSASRHILHASV</sequence>
<dbReference type="OrthoDB" id="4062651at2759"/>
<keyword evidence="7 15" id="KW-0547">Nucleotide-binding</keyword>
<evidence type="ECO:0000256" key="16">
    <source>
        <dbReference type="SAM" id="MobiDB-lite"/>
    </source>
</evidence>
<dbReference type="InterPro" id="IPR000719">
    <property type="entry name" value="Prot_kinase_dom"/>
</dbReference>
<feature type="region of interest" description="Disordered" evidence="16">
    <location>
        <begin position="840"/>
        <end position="861"/>
    </location>
</feature>
<comment type="subcellular location">
    <subcellularLocation>
        <location evidence="1">Membrane</location>
        <topology evidence="1">Single-pass membrane protein</topology>
    </subcellularLocation>
</comment>
<feature type="signal peptide" evidence="17">
    <location>
        <begin position="1"/>
        <end position="21"/>
    </location>
</feature>
<accession>A0A9Q1KU01</accession>
<dbReference type="PROSITE" id="PS00107">
    <property type="entry name" value="PROTEIN_KINASE_ATP"/>
    <property type="match status" value="1"/>
</dbReference>
<dbReference type="Proteomes" id="UP001153076">
    <property type="component" value="Unassembled WGS sequence"/>
</dbReference>
<evidence type="ECO:0000259" key="18">
    <source>
        <dbReference type="PROSITE" id="PS50011"/>
    </source>
</evidence>
<dbReference type="GO" id="GO:0030247">
    <property type="term" value="F:polysaccharide binding"/>
    <property type="evidence" value="ECO:0007669"/>
    <property type="project" value="InterPro"/>
</dbReference>
<dbReference type="PANTHER" id="PTHR46008">
    <property type="entry name" value="LEAF RUST 10 DISEASE-RESISTANCE LOCUS RECEPTOR-LIKE PROTEIN KINASE-LIKE 1.4"/>
    <property type="match status" value="1"/>
</dbReference>
<evidence type="ECO:0000256" key="1">
    <source>
        <dbReference type="ARBA" id="ARBA00004167"/>
    </source>
</evidence>
<evidence type="ECO:0000256" key="14">
    <source>
        <dbReference type="ARBA" id="ARBA00048679"/>
    </source>
</evidence>
<dbReference type="InterPro" id="IPR017441">
    <property type="entry name" value="Protein_kinase_ATP_BS"/>
</dbReference>
<evidence type="ECO:0000256" key="10">
    <source>
        <dbReference type="ARBA" id="ARBA00022989"/>
    </source>
</evidence>
<dbReference type="EMBL" id="JAKOGI010000020">
    <property type="protein sequence ID" value="KAJ8449644.1"/>
    <property type="molecule type" value="Genomic_DNA"/>
</dbReference>
<keyword evidence="11" id="KW-0472">Membrane</keyword>
<evidence type="ECO:0000256" key="6">
    <source>
        <dbReference type="ARBA" id="ARBA00022729"/>
    </source>
</evidence>
<evidence type="ECO:0000256" key="8">
    <source>
        <dbReference type="ARBA" id="ARBA00022777"/>
    </source>
</evidence>
<evidence type="ECO:0000256" key="7">
    <source>
        <dbReference type="ARBA" id="ARBA00022741"/>
    </source>
</evidence>
<dbReference type="GO" id="GO:0004674">
    <property type="term" value="F:protein serine/threonine kinase activity"/>
    <property type="evidence" value="ECO:0007669"/>
    <property type="project" value="UniProtKB-KW"/>
</dbReference>
<evidence type="ECO:0000256" key="12">
    <source>
        <dbReference type="ARBA" id="ARBA00023180"/>
    </source>
</evidence>
<evidence type="ECO:0000256" key="3">
    <source>
        <dbReference type="ARBA" id="ARBA00022527"/>
    </source>
</evidence>
<dbReference type="InterPro" id="IPR032872">
    <property type="entry name" value="WAK_assoc_C"/>
</dbReference>
<dbReference type="InterPro" id="IPR001245">
    <property type="entry name" value="Ser-Thr/Tyr_kinase_cat_dom"/>
</dbReference>
<dbReference type="EC" id="2.7.11.1" evidence="2"/>
<reference evidence="19" key="1">
    <citation type="submission" date="2022-04" db="EMBL/GenBank/DDBJ databases">
        <title>Carnegiea gigantea Genome sequencing and assembly v2.</title>
        <authorList>
            <person name="Copetti D."/>
            <person name="Sanderson M.J."/>
            <person name="Burquez A."/>
            <person name="Wojciechowski M.F."/>
        </authorList>
    </citation>
    <scope>NUCLEOTIDE SEQUENCE</scope>
    <source>
        <strain evidence="19">SGP5-SGP5p</strain>
        <tissue evidence="19">Aerial part</tissue>
    </source>
</reference>
<dbReference type="FunFam" id="3.30.200.20:FF:000162">
    <property type="entry name" value="Adenine nucleotide alpha hydrolase-like domain kinase"/>
    <property type="match status" value="1"/>
</dbReference>
<dbReference type="Gene3D" id="1.10.510.10">
    <property type="entry name" value="Transferase(Phosphotransferase) domain 1"/>
    <property type="match status" value="1"/>
</dbReference>
<evidence type="ECO:0000313" key="20">
    <source>
        <dbReference type="Proteomes" id="UP001153076"/>
    </source>
</evidence>
<keyword evidence="8" id="KW-0418">Kinase</keyword>
<dbReference type="InterPro" id="IPR011009">
    <property type="entry name" value="Kinase-like_dom_sf"/>
</dbReference>
<keyword evidence="20" id="KW-1185">Reference proteome</keyword>
<keyword evidence="10" id="KW-1133">Transmembrane helix</keyword>
<dbReference type="InterPro" id="IPR008271">
    <property type="entry name" value="Ser/Thr_kinase_AS"/>
</dbReference>
<dbReference type="InterPro" id="IPR025287">
    <property type="entry name" value="WAK_GUB"/>
</dbReference>
<dbReference type="PROSITE" id="PS00108">
    <property type="entry name" value="PROTEIN_KINASE_ST"/>
    <property type="match status" value="1"/>
</dbReference>
<evidence type="ECO:0000256" key="13">
    <source>
        <dbReference type="ARBA" id="ARBA00047899"/>
    </source>
</evidence>
<dbReference type="GO" id="GO:0005886">
    <property type="term" value="C:plasma membrane"/>
    <property type="evidence" value="ECO:0007669"/>
    <property type="project" value="UniProtKB-ARBA"/>
</dbReference>
<name>A0A9Q1KU01_9CARY</name>
<dbReference type="PROSITE" id="PS50011">
    <property type="entry name" value="PROTEIN_KINASE_DOM"/>
    <property type="match status" value="1"/>
</dbReference>
<dbReference type="SMART" id="SM00220">
    <property type="entry name" value="S_TKc"/>
    <property type="match status" value="1"/>
</dbReference>
<dbReference type="Gene3D" id="3.30.200.20">
    <property type="entry name" value="Phosphorylase Kinase, domain 1"/>
    <property type="match status" value="1"/>
</dbReference>
<dbReference type="Pfam" id="PF14380">
    <property type="entry name" value="WAK_assoc"/>
    <property type="match status" value="2"/>
</dbReference>
<dbReference type="Pfam" id="PF13947">
    <property type="entry name" value="GUB_WAK_bind"/>
    <property type="match status" value="1"/>
</dbReference>
<feature type="domain" description="Protein kinase" evidence="18">
    <location>
        <begin position="538"/>
        <end position="813"/>
    </location>
</feature>
<dbReference type="PANTHER" id="PTHR46008:SF20">
    <property type="entry name" value="PROTEIN KINASE DOMAIN-CONTAINING PROTEIN"/>
    <property type="match status" value="1"/>
</dbReference>